<dbReference type="Gene3D" id="2.60.40.1090">
    <property type="entry name" value="Fimbrial-type adhesion domain"/>
    <property type="match status" value="1"/>
</dbReference>
<evidence type="ECO:0000313" key="6">
    <source>
        <dbReference type="Proteomes" id="UP000195540"/>
    </source>
</evidence>
<dbReference type="EMBL" id="ABKSPD020000015">
    <property type="protein sequence ID" value="EKW9777558.1"/>
    <property type="molecule type" value="Genomic_DNA"/>
</dbReference>
<evidence type="ECO:0000313" key="8">
    <source>
        <dbReference type="Proteomes" id="UP000254191"/>
    </source>
</evidence>
<feature type="chain" id="PRO_5044063583" evidence="1">
    <location>
        <begin position="20"/>
        <end position="165"/>
    </location>
</feature>
<evidence type="ECO:0000313" key="5">
    <source>
        <dbReference type="EMBL" id="SUC39263.1"/>
    </source>
</evidence>
<dbReference type="GeneID" id="6803600"/>
<evidence type="ECO:0000313" key="2">
    <source>
        <dbReference type="EMBL" id="ARX33832.1"/>
    </source>
</evidence>
<dbReference type="InterPro" id="IPR036937">
    <property type="entry name" value="Adhesion_dom_fimbrial_sf"/>
</dbReference>
<reference evidence="7 8" key="2">
    <citation type="submission" date="2018-06" db="EMBL/GenBank/DDBJ databases">
        <authorList>
            <consortium name="Pathogen Informatics"/>
            <person name="Doyle S."/>
        </authorList>
    </citation>
    <scope>NUCLEOTIDE SEQUENCE [LARGE SCALE GENOMIC DNA]</scope>
    <source>
        <strain evidence="4 7">NCTC10975</strain>
        <strain evidence="5 8">NCTC11938</strain>
    </source>
</reference>
<dbReference type="STRING" id="584.AOUC001_03755"/>
<dbReference type="GO" id="GO:0009289">
    <property type="term" value="C:pilus"/>
    <property type="evidence" value="ECO:0007669"/>
    <property type="project" value="InterPro"/>
</dbReference>
<dbReference type="GO" id="GO:0043709">
    <property type="term" value="P:cell adhesion involved in single-species biofilm formation"/>
    <property type="evidence" value="ECO:0007669"/>
    <property type="project" value="TreeGrafter"/>
</dbReference>
<dbReference type="EMBL" id="UAUE01000035">
    <property type="protein sequence ID" value="SPZ03227.1"/>
    <property type="molecule type" value="Genomic_DNA"/>
</dbReference>
<dbReference type="OrthoDB" id="6495165at2"/>
<accession>A0A1Z1ST41</accession>
<reference evidence="2 6" key="1">
    <citation type="submission" date="2017-05" db="EMBL/GenBank/DDBJ databases">
        <title>Whole genome sequencing of Proteus mirabilis AR_0155.</title>
        <authorList>
            <person name="Conlan S."/>
            <person name="Thomas P.J."/>
            <person name="Mullikin J."/>
            <person name="Frank K.M."/>
            <person name="Segre J.A."/>
        </authorList>
    </citation>
    <scope>NUCLEOTIDE SEQUENCE [LARGE SCALE GENOMIC DNA]</scope>
    <source>
        <strain evidence="2 6">AR_0155</strain>
    </source>
</reference>
<dbReference type="SUPFAM" id="SSF49401">
    <property type="entry name" value="Bacterial adhesins"/>
    <property type="match status" value="1"/>
</dbReference>
<dbReference type="Proteomes" id="UP000251485">
    <property type="component" value="Unassembled WGS sequence"/>
</dbReference>
<keyword evidence="1" id="KW-0732">Signal</keyword>
<reference evidence="3" key="3">
    <citation type="submission" date="2023-06" db="EMBL/GenBank/DDBJ databases">
        <authorList>
            <consortium name="Clinical and Environmental Microbiology Branch: Whole genome sequencing antimicrobial resistance pathogens in the healthcare setting"/>
        </authorList>
    </citation>
    <scope>NUCLEOTIDE SEQUENCE</scope>
    <source>
        <strain evidence="3">Microbial</strain>
    </source>
</reference>
<dbReference type="InterPro" id="IPR050263">
    <property type="entry name" value="Bact_Fimbrial_Adh_Pro"/>
</dbReference>
<gene>
    <name evidence="5" type="primary">fimG_3</name>
    <name evidence="4" type="synonym">fimG_2</name>
    <name evidence="2" type="ORF">AM402_06610</name>
    <name evidence="4" type="ORF">NCTC10975_04913</name>
    <name evidence="5" type="ORF">NCTC11938_03549</name>
    <name evidence="3" type="ORF">PW210_003428</name>
</gene>
<dbReference type="InterPro" id="IPR008966">
    <property type="entry name" value="Adhesion_dom_sf"/>
</dbReference>
<dbReference type="EMBL" id="UGTS01000006">
    <property type="protein sequence ID" value="SUC39263.1"/>
    <property type="molecule type" value="Genomic_DNA"/>
</dbReference>
<sequence>MWKSLTLFLLFSYSPIALSNTVNINVYGSVVASPCELETKNHLIDLKKINIRNIKNGQASDWIDFSIKLKNCPVNTEKVTMILRGQSVPNYSEYFINSGTAKDIALNLAMQNNKGIVKNNDKLMTAVNKYNHNAEFALSARMVGYGNNITVGSFKSHLEFTLIYN</sequence>
<organism evidence="3 9">
    <name type="scientific">Proteus mirabilis</name>
    <dbReference type="NCBI Taxonomy" id="584"/>
    <lineage>
        <taxon>Bacteria</taxon>
        <taxon>Pseudomonadati</taxon>
        <taxon>Pseudomonadota</taxon>
        <taxon>Gammaproteobacteria</taxon>
        <taxon>Enterobacterales</taxon>
        <taxon>Morganellaceae</taxon>
        <taxon>Proteus</taxon>
    </lineage>
</organism>
<proteinExistence type="predicted"/>
<dbReference type="PANTHER" id="PTHR33420:SF27">
    <property type="entry name" value="PROTEIN FIMG"/>
    <property type="match status" value="1"/>
</dbReference>
<dbReference type="KEGG" id="pvl:AOB99_12970"/>
<dbReference type="AlphaFoldDB" id="A0A1Z1ST41"/>
<feature type="signal peptide" evidence="1">
    <location>
        <begin position="1"/>
        <end position="19"/>
    </location>
</feature>
<evidence type="ECO:0000313" key="7">
    <source>
        <dbReference type="Proteomes" id="UP000251485"/>
    </source>
</evidence>
<name>A0A1Z1ST41_PROMI</name>
<evidence type="ECO:0000256" key="1">
    <source>
        <dbReference type="SAM" id="SignalP"/>
    </source>
</evidence>
<dbReference type="PANTHER" id="PTHR33420">
    <property type="entry name" value="FIMBRIAL SUBUNIT ELFA-RELATED"/>
    <property type="match status" value="1"/>
</dbReference>
<protein>
    <submittedName>
        <fullName evidence="2 3">Fimbrial protein</fullName>
    </submittedName>
    <submittedName>
        <fullName evidence="4">Fimbrial subunit</fullName>
    </submittedName>
</protein>
<dbReference type="OMA" id="RYYATSM"/>
<dbReference type="EMBL" id="CP021694">
    <property type="protein sequence ID" value="ARX33832.1"/>
    <property type="molecule type" value="Genomic_DNA"/>
</dbReference>
<dbReference type="Proteomes" id="UP000195540">
    <property type="component" value="Chromosome"/>
</dbReference>
<evidence type="ECO:0000313" key="9">
    <source>
        <dbReference type="Proteomes" id="UP001171165"/>
    </source>
</evidence>
<dbReference type="Proteomes" id="UP000254191">
    <property type="component" value="Unassembled WGS sequence"/>
</dbReference>
<evidence type="ECO:0000313" key="3">
    <source>
        <dbReference type="EMBL" id="EKW9777558.1"/>
    </source>
</evidence>
<dbReference type="Proteomes" id="UP001171165">
    <property type="component" value="Unassembled WGS sequence"/>
</dbReference>
<evidence type="ECO:0000313" key="4">
    <source>
        <dbReference type="EMBL" id="SPZ03227.1"/>
    </source>
</evidence>
<dbReference type="RefSeq" id="WP_004244312.1">
    <property type="nucleotide sequence ID" value="NZ_ABFCQN020000020.1"/>
</dbReference>